<protein>
    <submittedName>
        <fullName evidence="1">Uncharacterized protein</fullName>
    </submittedName>
</protein>
<gene>
    <name evidence="1" type="ORF">MRB53_021503</name>
</gene>
<reference evidence="1 2" key="1">
    <citation type="journal article" date="2022" name="Hortic Res">
        <title>A haplotype resolved chromosomal level avocado genome allows analysis of novel avocado genes.</title>
        <authorList>
            <person name="Nath O."/>
            <person name="Fletcher S.J."/>
            <person name="Hayward A."/>
            <person name="Shaw L.M."/>
            <person name="Masouleh A.K."/>
            <person name="Furtado A."/>
            <person name="Henry R.J."/>
            <person name="Mitter N."/>
        </authorList>
    </citation>
    <scope>NUCLEOTIDE SEQUENCE [LARGE SCALE GENOMIC DNA]</scope>
    <source>
        <strain evidence="2">cv. Hass</strain>
    </source>
</reference>
<evidence type="ECO:0000313" key="2">
    <source>
        <dbReference type="Proteomes" id="UP001234297"/>
    </source>
</evidence>
<dbReference type="Proteomes" id="UP001234297">
    <property type="component" value="Chromosome 6"/>
</dbReference>
<keyword evidence="2" id="KW-1185">Reference proteome</keyword>
<sequence length="200" mass="21680">MRNFLWSGSGQSTKINYVYWNLVSLPKSEGGLGIRKISEVNDACLSSLVGKPPLVPLSGVHGFKSATSNPTPFEAQQTQTMVHAFGKKLVASLSSLNREATDQRVSSLFPNGVLNIPLSVPEDIWNLLLQGYFQSSPIPKYTRRPADTIVCMLGNGTATLPSPKPPTFPTVTSSVSMQSGFKETHTVSINEVTVTMVEPR</sequence>
<dbReference type="EMBL" id="CM056814">
    <property type="protein sequence ID" value="KAJ8628196.1"/>
    <property type="molecule type" value="Genomic_DNA"/>
</dbReference>
<evidence type="ECO:0000313" key="1">
    <source>
        <dbReference type="EMBL" id="KAJ8628196.1"/>
    </source>
</evidence>
<accession>A0ACC2L3X2</accession>
<proteinExistence type="predicted"/>
<name>A0ACC2L3X2_PERAE</name>
<comment type="caution">
    <text evidence="1">The sequence shown here is derived from an EMBL/GenBank/DDBJ whole genome shotgun (WGS) entry which is preliminary data.</text>
</comment>
<organism evidence="1 2">
    <name type="scientific">Persea americana</name>
    <name type="common">Avocado</name>
    <dbReference type="NCBI Taxonomy" id="3435"/>
    <lineage>
        <taxon>Eukaryota</taxon>
        <taxon>Viridiplantae</taxon>
        <taxon>Streptophyta</taxon>
        <taxon>Embryophyta</taxon>
        <taxon>Tracheophyta</taxon>
        <taxon>Spermatophyta</taxon>
        <taxon>Magnoliopsida</taxon>
        <taxon>Magnoliidae</taxon>
        <taxon>Laurales</taxon>
        <taxon>Lauraceae</taxon>
        <taxon>Persea</taxon>
    </lineage>
</organism>